<dbReference type="AlphaFoldDB" id="A0A6J6G4V4"/>
<proteinExistence type="predicted"/>
<protein>
    <submittedName>
        <fullName evidence="2">Unannotated protein</fullName>
    </submittedName>
</protein>
<accession>A0A6J6G4V4</accession>
<evidence type="ECO:0000256" key="1">
    <source>
        <dbReference type="SAM" id="MobiDB-lite"/>
    </source>
</evidence>
<gene>
    <name evidence="2" type="ORF">UFOPK1788_00814</name>
</gene>
<feature type="region of interest" description="Disordered" evidence="1">
    <location>
        <begin position="1"/>
        <end position="22"/>
    </location>
</feature>
<evidence type="ECO:0000313" key="2">
    <source>
        <dbReference type="EMBL" id="CAB4596382.1"/>
    </source>
</evidence>
<sequence>MMRNPERQSLTAARAEPNGRPAMKARFAPAEMNKNPRERHFEGSIVVTYPVAIIQNMPFPKPPTTREARSIS</sequence>
<dbReference type="EMBL" id="CAEZUE010000103">
    <property type="protein sequence ID" value="CAB4596382.1"/>
    <property type="molecule type" value="Genomic_DNA"/>
</dbReference>
<organism evidence="2">
    <name type="scientific">freshwater metagenome</name>
    <dbReference type="NCBI Taxonomy" id="449393"/>
    <lineage>
        <taxon>unclassified sequences</taxon>
        <taxon>metagenomes</taxon>
        <taxon>ecological metagenomes</taxon>
    </lineage>
</organism>
<reference evidence="2" key="1">
    <citation type="submission" date="2020-05" db="EMBL/GenBank/DDBJ databases">
        <authorList>
            <person name="Chiriac C."/>
            <person name="Salcher M."/>
            <person name="Ghai R."/>
            <person name="Kavagutti S V."/>
        </authorList>
    </citation>
    <scope>NUCLEOTIDE SEQUENCE</scope>
</reference>
<name>A0A6J6G4V4_9ZZZZ</name>